<dbReference type="EMBL" id="DF237185">
    <property type="protein sequence ID" value="GAQ85459.1"/>
    <property type="molecule type" value="Genomic_DNA"/>
</dbReference>
<evidence type="ECO:0000256" key="1">
    <source>
        <dbReference type="SAM" id="MobiDB-lite"/>
    </source>
</evidence>
<dbReference type="AlphaFoldDB" id="A0A0U9HTB0"/>
<feature type="transmembrane region" description="Helical" evidence="2">
    <location>
        <begin position="393"/>
        <end position="414"/>
    </location>
</feature>
<reference evidence="3 4" key="1">
    <citation type="journal article" date="2014" name="Nat. Commun.">
        <title>Klebsormidium flaccidum genome reveals primary factors for plant terrestrial adaptation.</title>
        <authorList>
            <person name="Hori K."/>
            <person name="Maruyama F."/>
            <person name="Fujisawa T."/>
            <person name="Togashi T."/>
            <person name="Yamamoto N."/>
            <person name="Seo M."/>
            <person name="Sato S."/>
            <person name="Yamada T."/>
            <person name="Mori H."/>
            <person name="Tajima N."/>
            <person name="Moriyama T."/>
            <person name="Ikeuchi M."/>
            <person name="Watanabe M."/>
            <person name="Wada H."/>
            <person name="Kobayashi K."/>
            <person name="Saito M."/>
            <person name="Masuda T."/>
            <person name="Sasaki-Sekimoto Y."/>
            <person name="Mashiguchi K."/>
            <person name="Awai K."/>
            <person name="Shimojima M."/>
            <person name="Masuda S."/>
            <person name="Iwai M."/>
            <person name="Nobusawa T."/>
            <person name="Narise T."/>
            <person name="Kondo S."/>
            <person name="Saito H."/>
            <person name="Sato R."/>
            <person name="Murakawa M."/>
            <person name="Ihara Y."/>
            <person name="Oshima-Yamada Y."/>
            <person name="Ohtaka K."/>
            <person name="Satoh M."/>
            <person name="Sonobe K."/>
            <person name="Ishii M."/>
            <person name="Ohtani R."/>
            <person name="Kanamori-Sato M."/>
            <person name="Honoki R."/>
            <person name="Miyazaki D."/>
            <person name="Mochizuki H."/>
            <person name="Umetsu J."/>
            <person name="Higashi K."/>
            <person name="Shibata D."/>
            <person name="Kamiya Y."/>
            <person name="Sato N."/>
            <person name="Nakamura Y."/>
            <person name="Tabata S."/>
            <person name="Ida S."/>
            <person name="Kurokawa K."/>
            <person name="Ohta H."/>
        </authorList>
    </citation>
    <scope>NUCLEOTIDE SEQUENCE [LARGE SCALE GENOMIC DNA]</scope>
    <source>
        <strain evidence="3 4">NIES-2285</strain>
    </source>
</reference>
<feature type="region of interest" description="Disordered" evidence="1">
    <location>
        <begin position="191"/>
        <end position="268"/>
    </location>
</feature>
<keyword evidence="2" id="KW-0812">Transmembrane</keyword>
<dbReference type="OMA" id="CERRVGC"/>
<keyword evidence="2" id="KW-0472">Membrane</keyword>
<evidence type="ECO:0000313" key="4">
    <source>
        <dbReference type="Proteomes" id="UP000054558"/>
    </source>
</evidence>
<proteinExistence type="predicted"/>
<feature type="compositionally biased region" description="Polar residues" evidence="1">
    <location>
        <begin position="154"/>
        <end position="163"/>
    </location>
</feature>
<feature type="region of interest" description="Disordered" evidence="1">
    <location>
        <begin position="417"/>
        <end position="447"/>
    </location>
</feature>
<name>A0A0U9HTB0_KLENI</name>
<keyword evidence="4" id="KW-1185">Reference proteome</keyword>
<evidence type="ECO:0000256" key="2">
    <source>
        <dbReference type="SAM" id="Phobius"/>
    </source>
</evidence>
<feature type="region of interest" description="Disordered" evidence="1">
    <location>
        <begin position="142"/>
        <end position="163"/>
    </location>
</feature>
<dbReference type="Proteomes" id="UP000054558">
    <property type="component" value="Unassembled WGS sequence"/>
</dbReference>
<sequence>MGVQRISSAWKTLIPGMSEVICRVEISGVAAQRAETAPAKVGKAAITWDEKVSLPVYEGAKELRLLLLSPGVSGATPRTVANGGFYVEDIMASPSNCKWFELFAPGGNAGGTIKLSILYTAATTTERQRRQSVNAETQIEAQASHELTSERMQSKSFNDSSSDAAINTDPIAAAPAAAAAPARRSLSVTVGVGPSPVPSQKNSPAAAAALATQRRVSRQSRTPKTPEPQPETAPIAIDARPPPTDREPTGESPPAQAEGSPIEFPQIPDETPIETVAGSAENFRVPVADAPTGIPADVPTDIPADVPADRQTSEALPSKSIAVQPAADLALESLEESTPALTNGHEHELSVIDVETAPEETALLAEMREETIFLAETSDTELVSSCPAKKPRGIPSVVLFGVTAVAAVIGAVVLGSKRGGNDKKSGRPQAPPQSRADIIHYASGPRA</sequence>
<keyword evidence="2" id="KW-1133">Transmembrane helix</keyword>
<organism evidence="3 4">
    <name type="scientific">Klebsormidium nitens</name>
    <name type="common">Green alga</name>
    <name type="synonym">Ulothrix nitens</name>
    <dbReference type="NCBI Taxonomy" id="105231"/>
    <lineage>
        <taxon>Eukaryota</taxon>
        <taxon>Viridiplantae</taxon>
        <taxon>Streptophyta</taxon>
        <taxon>Klebsormidiophyceae</taxon>
        <taxon>Klebsormidiales</taxon>
        <taxon>Klebsormidiaceae</taxon>
        <taxon>Klebsormidium</taxon>
    </lineage>
</organism>
<gene>
    <name evidence="3" type="ORF">KFL_002360110</name>
</gene>
<accession>A0A0U9HTB0</accession>
<evidence type="ECO:0000313" key="3">
    <source>
        <dbReference type="EMBL" id="GAQ85459.1"/>
    </source>
</evidence>
<protein>
    <submittedName>
        <fullName evidence="3">Uncharacterized protein</fullName>
    </submittedName>
</protein>